<dbReference type="OrthoDB" id="9769860at2"/>
<keyword evidence="3" id="KW-1185">Reference proteome</keyword>
<sequence>MQLTPLQQDAICRTTQCQRIEQSEIIQSLWAGQGALARLTLRCDDGVKQSSQTLVVKQIRFQSSGEHPRGWNTQRSQQRKRQSYEVELHWYRHFETLTQQAARIPKMLYSELTETGALLVMEDLAVDFPIRFTGGKNDRPNQCQIEACIRWLAAFHALFVNCPVHEDIGDKVSQLWQCGGYWHLDTRPDEWQAMADGQLKQAAVGLDLQLRQNRYQTLIHGDAKLANFCFKQLGNGAAAVDFQYVGQGLGVQDLMLLLSSVMPDRRLLTEADDWVDYYFQQLKAELTTRRPEVDGDDVIRQWRSMYAVAWADFHRFLAGWSPGHWKIGEYCRQQTQLALTSVNWSTNQI</sequence>
<comment type="caution">
    <text evidence="2">The sequence shown here is derived from an EMBL/GenBank/DDBJ whole genome shotgun (WGS) entry which is preliminary data.</text>
</comment>
<dbReference type="AlphaFoldDB" id="A0A8J2U462"/>
<dbReference type="Gene3D" id="3.90.1200.10">
    <property type="match status" value="1"/>
</dbReference>
<dbReference type="InterPro" id="IPR002575">
    <property type="entry name" value="Aminoglycoside_PTrfase"/>
</dbReference>
<name>A0A8J2U462_9GAMM</name>
<feature type="domain" description="Aminoglycoside phosphotransferase" evidence="1">
    <location>
        <begin position="77"/>
        <end position="279"/>
    </location>
</feature>
<dbReference type="InterPro" id="IPR011009">
    <property type="entry name" value="Kinase-like_dom_sf"/>
</dbReference>
<dbReference type="EMBL" id="BMDX01000005">
    <property type="protein sequence ID" value="GGA73601.1"/>
    <property type="molecule type" value="Genomic_DNA"/>
</dbReference>
<dbReference type="RefSeq" id="WP_087505227.1">
    <property type="nucleotide sequence ID" value="NZ_BMDX01000005.1"/>
</dbReference>
<evidence type="ECO:0000259" key="1">
    <source>
        <dbReference type="Pfam" id="PF01636"/>
    </source>
</evidence>
<protein>
    <submittedName>
        <fullName evidence="2">Phosphotransferase</fullName>
    </submittedName>
</protein>
<evidence type="ECO:0000313" key="2">
    <source>
        <dbReference type="EMBL" id="GGA73601.1"/>
    </source>
</evidence>
<dbReference type="Proteomes" id="UP000619743">
    <property type="component" value="Unassembled WGS sequence"/>
</dbReference>
<dbReference type="Pfam" id="PF01636">
    <property type="entry name" value="APH"/>
    <property type="match status" value="1"/>
</dbReference>
<dbReference type="SUPFAM" id="SSF56112">
    <property type="entry name" value="Protein kinase-like (PK-like)"/>
    <property type="match status" value="1"/>
</dbReference>
<reference evidence="3" key="1">
    <citation type="journal article" date="2019" name="Int. J. Syst. Evol. Microbiol.">
        <title>The Global Catalogue of Microorganisms (GCM) 10K type strain sequencing project: providing services to taxonomists for standard genome sequencing and annotation.</title>
        <authorList>
            <consortium name="The Broad Institute Genomics Platform"/>
            <consortium name="The Broad Institute Genome Sequencing Center for Infectious Disease"/>
            <person name="Wu L."/>
            <person name="Ma J."/>
        </authorList>
    </citation>
    <scope>NUCLEOTIDE SEQUENCE [LARGE SCALE GENOMIC DNA]</scope>
    <source>
        <strain evidence="3">CGMCC 1.10130</strain>
    </source>
</reference>
<dbReference type="PANTHER" id="PTHR11012">
    <property type="entry name" value="PROTEIN KINASE-LIKE DOMAIN-CONTAINING"/>
    <property type="match status" value="1"/>
</dbReference>
<evidence type="ECO:0000313" key="3">
    <source>
        <dbReference type="Proteomes" id="UP000619743"/>
    </source>
</evidence>
<proteinExistence type="predicted"/>
<gene>
    <name evidence="2" type="ORF">GCM10011369_14210</name>
</gene>
<accession>A0A8J2U462</accession>
<organism evidence="2 3">
    <name type="scientific">Neiella marina</name>
    <dbReference type="NCBI Taxonomy" id="508461"/>
    <lineage>
        <taxon>Bacteria</taxon>
        <taxon>Pseudomonadati</taxon>
        <taxon>Pseudomonadota</taxon>
        <taxon>Gammaproteobacteria</taxon>
        <taxon>Alteromonadales</taxon>
        <taxon>Echinimonadaceae</taxon>
        <taxon>Neiella</taxon>
    </lineage>
</organism>
<dbReference type="PANTHER" id="PTHR11012:SF30">
    <property type="entry name" value="PROTEIN KINASE-LIKE DOMAIN-CONTAINING"/>
    <property type="match status" value="1"/>
</dbReference>